<dbReference type="EMBL" id="ON649703">
    <property type="protein sequence ID" value="UVF62609.1"/>
    <property type="molecule type" value="Genomic_DNA"/>
</dbReference>
<reference evidence="1" key="1">
    <citation type="submission" date="2022-05" db="EMBL/GenBank/DDBJ databases">
        <title>Diverse viruses of marine archaea discovered using metagenomics.</title>
        <authorList>
            <person name="Zhou Y."/>
        </authorList>
    </citation>
    <scope>NUCLEOTIDE SEQUENCE</scope>
    <source>
        <strain evidence="1">YSH_354833</strain>
    </source>
</reference>
<accession>A0A976UB26</accession>
<name>A0A976UB26_9CAUD</name>
<protein>
    <submittedName>
        <fullName evidence="1">Uncharacterized protein</fullName>
    </submittedName>
</protein>
<proteinExistence type="predicted"/>
<sequence>MFFGKNAYQITETINKDTKLMSQFGKTTPSGVHYHIKNIEKDLEDTISEDAMDTYIGEFIRARTGFENDVSDVEDLMVHEKNKGLDDMDKELYLKLSRFRHEIKLDSFKMLQDSALPLQVKKLKMERNKLRPKKPVAEIINKVEEYGERTSQ</sequence>
<evidence type="ECO:0000313" key="1">
    <source>
        <dbReference type="EMBL" id="UVF62609.1"/>
    </source>
</evidence>
<organism evidence="1">
    <name type="scientific">Yangshan Harbor Nitrososphaeria virus</name>
    <dbReference type="NCBI Taxonomy" id="2969597"/>
    <lineage>
        <taxon>Viruses</taxon>
        <taxon>Duplodnaviria</taxon>
        <taxon>Heunggongvirae</taxon>
        <taxon>Uroviricota</taxon>
        <taxon>Caudoviricetes</taxon>
    </lineage>
</organism>